<gene>
    <name evidence="2" type="ORF">OAUR00152_LOCUS27219</name>
</gene>
<dbReference type="EMBL" id="HBKQ01039482">
    <property type="protein sequence ID" value="CAE2261831.1"/>
    <property type="molecule type" value="Transcribed_RNA"/>
</dbReference>
<accession>A0A7S4N310</accession>
<protein>
    <recommendedName>
        <fullName evidence="1">Spore protein YkvP/CgeB glycosyl transferase-like domain-containing protein</fullName>
    </recommendedName>
</protein>
<reference evidence="2" key="1">
    <citation type="submission" date="2021-01" db="EMBL/GenBank/DDBJ databases">
        <authorList>
            <person name="Corre E."/>
            <person name="Pelletier E."/>
            <person name="Niang G."/>
            <person name="Scheremetjew M."/>
            <person name="Finn R."/>
            <person name="Kale V."/>
            <person name="Holt S."/>
            <person name="Cochrane G."/>
            <person name="Meng A."/>
            <person name="Brown T."/>
            <person name="Cohen L."/>
        </authorList>
    </citation>
    <scope>NUCLEOTIDE SEQUENCE</scope>
    <source>
        <strain evidence="2">Isolate 1302-5</strain>
    </source>
</reference>
<dbReference type="Pfam" id="PF13524">
    <property type="entry name" value="Glyco_trans_1_2"/>
    <property type="match status" value="1"/>
</dbReference>
<dbReference type="InterPro" id="IPR055259">
    <property type="entry name" value="YkvP/CgeB_Glyco_trans-like"/>
</dbReference>
<evidence type="ECO:0000313" key="2">
    <source>
        <dbReference type="EMBL" id="CAE2261831.1"/>
    </source>
</evidence>
<feature type="domain" description="Spore protein YkvP/CgeB glycosyl transferase-like" evidence="1">
    <location>
        <begin position="392"/>
        <end position="496"/>
    </location>
</feature>
<name>A0A7S4N310_9STRA</name>
<dbReference type="AlphaFoldDB" id="A0A7S4N310"/>
<evidence type="ECO:0000259" key="1">
    <source>
        <dbReference type="Pfam" id="PF13524"/>
    </source>
</evidence>
<proteinExistence type="predicted"/>
<organism evidence="2">
    <name type="scientific">Odontella aurita</name>
    <dbReference type="NCBI Taxonomy" id="265563"/>
    <lineage>
        <taxon>Eukaryota</taxon>
        <taxon>Sar</taxon>
        <taxon>Stramenopiles</taxon>
        <taxon>Ochrophyta</taxon>
        <taxon>Bacillariophyta</taxon>
        <taxon>Mediophyceae</taxon>
        <taxon>Biddulphiophycidae</taxon>
        <taxon>Eupodiscales</taxon>
        <taxon>Odontellaceae</taxon>
        <taxon>Odontella</taxon>
    </lineage>
</organism>
<sequence length="508" mass="57511">MSKMGSSAPARKLRRSESNFYPAAALRKRRDIVRAIVLLAAFATVRPLYALFLYTSTLGMDPLVVNEYGALGSPPSYEEAVADLVPVFMFPPTWNPERAGELKHFMFDGVRRSKRLRRATSPDEEGVVWMFEVVRFKCPLVIAEVKASICRRLSKNPVRLANATGEKSIAPEYLDGNCSVDKFGADGDSVDLEYYRSHRPHIAPAWRVIIMDYTDSGYANSHSCAEKLSALLGGSQYVQLATREHMRGRLVRHAGRSDHQPFHKLGTMVNWTVHRAARYLAGVPRVLRYGVRSDQVDFYESELNGTFPYDHGAIADDNSTAHSGVKSSSALDLPSLPRKHDVVFFWNYGSDTENGSHRDAVARTIQDMRTKNHAVSAHLGTVGFRSGRGRNRIQAAYAHELLKYKIVVVCQRDKWEEHYRLMEAFAGGSMVMTDPMHPLPVYIQDGKNVVVYNSLAELREKIIYYVNHTDERLEIARRGHETAMLHHRSWHGIERIVFGNWNNVHGIR</sequence>